<accession>A0A0F9PNP5</accession>
<dbReference type="EMBL" id="LAZR01002302">
    <property type="protein sequence ID" value="KKN31789.1"/>
    <property type="molecule type" value="Genomic_DNA"/>
</dbReference>
<dbReference type="AlphaFoldDB" id="A0A0F9PNP5"/>
<organism evidence="1">
    <name type="scientific">marine sediment metagenome</name>
    <dbReference type="NCBI Taxonomy" id="412755"/>
    <lineage>
        <taxon>unclassified sequences</taxon>
        <taxon>metagenomes</taxon>
        <taxon>ecological metagenomes</taxon>
    </lineage>
</organism>
<protein>
    <recommendedName>
        <fullName evidence="2">N-acetyltransferase domain-containing protein</fullName>
    </recommendedName>
</protein>
<sequence>MKIKIIDFHPAHLDLMDIRDHEVTEVCVGDYKQKFTVLSKLGVSGTVIYDGEILCVIGAFDMWKSVCEVWILPSKAIGRHKLIFARLIKQQLEALEEVGNYHRIQVSALDDEFHNKFFTWLGFDRETPNGMKNFTKNKSNYNLWSKTK</sequence>
<evidence type="ECO:0008006" key="2">
    <source>
        <dbReference type="Google" id="ProtNLM"/>
    </source>
</evidence>
<evidence type="ECO:0000313" key="1">
    <source>
        <dbReference type="EMBL" id="KKN31789.1"/>
    </source>
</evidence>
<reference evidence="1" key="1">
    <citation type="journal article" date="2015" name="Nature">
        <title>Complex archaea that bridge the gap between prokaryotes and eukaryotes.</title>
        <authorList>
            <person name="Spang A."/>
            <person name="Saw J.H."/>
            <person name="Jorgensen S.L."/>
            <person name="Zaremba-Niedzwiedzka K."/>
            <person name="Martijn J."/>
            <person name="Lind A.E."/>
            <person name="van Eijk R."/>
            <person name="Schleper C."/>
            <person name="Guy L."/>
            <person name="Ettema T.J."/>
        </authorList>
    </citation>
    <scope>NUCLEOTIDE SEQUENCE</scope>
</reference>
<comment type="caution">
    <text evidence="1">The sequence shown here is derived from an EMBL/GenBank/DDBJ whole genome shotgun (WGS) entry which is preliminary data.</text>
</comment>
<name>A0A0F9PNP5_9ZZZZ</name>
<proteinExistence type="predicted"/>
<gene>
    <name evidence="1" type="ORF">LCGC14_0820420</name>
</gene>